<dbReference type="STRING" id="45056.Lade_1610"/>
<evidence type="ECO:0000313" key="3">
    <source>
        <dbReference type="EMBL" id="VEH85393.1"/>
    </source>
</evidence>
<gene>
    <name evidence="2" type="ORF">Lade_1610</name>
    <name evidence="3" type="ORF">NCTC12735_01020</name>
</gene>
<organism evidence="2 4">
    <name type="scientific">Legionella adelaidensis</name>
    <dbReference type="NCBI Taxonomy" id="45056"/>
    <lineage>
        <taxon>Bacteria</taxon>
        <taxon>Pseudomonadati</taxon>
        <taxon>Pseudomonadota</taxon>
        <taxon>Gammaproteobacteria</taxon>
        <taxon>Legionellales</taxon>
        <taxon>Legionellaceae</taxon>
        <taxon>Legionella</taxon>
    </lineage>
</organism>
<evidence type="ECO:0000313" key="4">
    <source>
        <dbReference type="Proteomes" id="UP000054859"/>
    </source>
</evidence>
<reference evidence="2 4" key="1">
    <citation type="submission" date="2015-11" db="EMBL/GenBank/DDBJ databases">
        <title>Identification of large and diverse effector repertoires of 38 Legionella species.</title>
        <authorList>
            <person name="Burstein D."/>
            <person name="Amaro F."/>
            <person name="Zusman T."/>
            <person name="Lifshitz Z."/>
            <person name="Cohen O."/>
            <person name="Gilbert J.A."/>
            <person name="Pupko T."/>
            <person name="Shuman H.A."/>
            <person name="Segal G."/>
        </authorList>
    </citation>
    <scope>NUCLEOTIDE SEQUENCE [LARGE SCALE GENOMIC DNA]</scope>
    <source>
        <strain evidence="2 4">1762-AUS-E</strain>
    </source>
</reference>
<dbReference type="KEGG" id="ladl:NCTC12735_01020"/>
<feature type="transmembrane region" description="Helical" evidence="1">
    <location>
        <begin position="106"/>
        <end position="125"/>
    </location>
</feature>
<evidence type="ECO:0000313" key="5">
    <source>
        <dbReference type="Proteomes" id="UP000281170"/>
    </source>
</evidence>
<dbReference type="Proteomes" id="UP000281170">
    <property type="component" value="Plasmid 13"/>
</dbReference>
<keyword evidence="4" id="KW-1185">Reference proteome</keyword>
<evidence type="ECO:0000313" key="2">
    <source>
        <dbReference type="EMBL" id="KTC65087.1"/>
    </source>
</evidence>
<feature type="transmembrane region" description="Helical" evidence="1">
    <location>
        <begin position="55"/>
        <end position="73"/>
    </location>
</feature>
<geneLocation type="plasmid" evidence="3 5">
    <name>13</name>
</geneLocation>
<feature type="transmembrane region" description="Helical" evidence="1">
    <location>
        <begin position="261"/>
        <end position="283"/>
    </location>
</feature>
<sequence length="304" mass="33724">MTLLSGFIRKQGQFVLGKKQNAFLHTVFLAVIPYTDWLSLAVIALITLRKGIREGLPLLLAGMIAYFICAGFFSSLTIGLTNTLLTFLPGFFAAITLRLTKSWRWVAIICLLQVSIAALCLQTFAPEYIEIQFQFIQHLLSEVQNDNFAFDILMNRGLNQTTLANYLVGVQAVGVILSGISALMLARSVQAELFYPGGFKKEMETFRGDKIGLLILLVCLFAAHGGNVLAMNILPMLMVYFMLAGLSLGSHILYNKKPVTSLFLLVTPLIFLPFVMLPLYVIFGSLDSIFNFRSYLAVNADNRA</sequence>
<keyword evidence="1" id="KW-0812">Transmembrane</keyword>
<feature type="transmembrane region" description="Helical" evidence="1">
    <location>
        <begin position="237"/>
        <end position="254"/>
    </location>
</feature>
<proteinExistence type="predicted"/>
<protein>
    <submittedName>
        <fullName evidence="2">Membrane protein</fullName>
    </submittedName>
</protein>
<dbReference type="EMBL" id="LR134422">
    <property type="protein sequence ID" value="VEH85393.1"/>
    <property type="molecule type" value="Genomic_DNA"/>
</dbReference>
<keyword evidence="3" id="KW-0614">Plasmid</keyword>
<feature type="transmembrane region" description="Helical" evidence="1">
    <location>
        <begin position="79"/>
        <end position="99"/>
    </location>
</feature>
<feature type="transmembrane region" description="Helical" evidence="1">
    <location>
        <begin position="22"/>
        <end position="48"/>
    </location>
</feature>
<feature type="transmembrane region" description="Helical" evidence="1">
    <location>
        <begin position="211"/>
        <end position="231"/>
    </location>
</feature>
<dbReference type="RefSeq" id="WP_058462681.1">
    <property type="nucleotide sequence ID" value="NZ_CAAAHS010000009.1"/>
</dbReference>
<reference evidence="3 5" key="2">
    <citation type="submission" date="2018-12" db="EMBL/GenBank/DDBJ databases">
        <authorList>
            <consortium name="Pathogen Informatics"/>
        </authorList>
    </citation>
    <scope>NUCLEOTIDE SEQUENCE [LARGE SCALE GENOMIC DNA]</scope>
    <source>
        <strain evidence="3 5">NCTC12735</strain>
        <plasmid evidence="5">13</plasmid>
    </source>
</reference>
<dbReference type="EMBL" id="LNKA01000010">
    <property type="protein sequence ID" value="KTC65087.1"/>
    <property type="molecule type" value="Genomic_DNA"/>
</dbReference>
<accession>A0A0W0R1W6</accession>
<evidence type="ECO:0000256" key="1">
    <source>
        <dbReference type="SAM" id="Phobius"/>
    </source>
</evidence>
<dbReference type="AlphaFoldDB" id="A0A0W0R1W6"/>
<dbReference type="Proteomes" id="UP000054859">
    <property type="component" value="Unassembled WGS sequence"/>
</dbReference>
<feature type="transmembrane region" description="Helical" evidence="1">
    <location>
        <begin position="163"/>
        <end position="186"/>
    </location>
</feature>
<keyword evidence="1" id="KW-1133">Transmembrane helix</keyword>
<dbReference type="OrthoDB" id="5659946at2"/>
<dbReference type="PATRIC" id="fig|45056.6.peg.1662"/>
<name>A0A0W0R1W6_9GAMM</name>
<keyword evidence="1" id="KW-0472">Membrane</keyword>